<evidence type="ECO:0000313" key="4">
    <source>
        <dbReference type="Proteomes" id="UP000318720"/>
    </source>
</evidence>
<dbReference type="RefSeq" id="WP_141583345.1">
    <property type="nucleotide sequence ID" value="NZ_SPAZ01000180.1"/>
</dbReference>
<reference evidence="3 4" key="1">
    <citation type="submission" date="2019-03" db="EMBL/GenBank/DDBJ databases">
        <title>Comparative genomic analyses of the sweetpotato soil rot pathogen, Streptomyces ipomoeae.</title>
        <authorList>
            <person name="Ruschel Soares N."/>
            <person name="Badger J.H."/>
            <person name="Huguet-Tapia J.C."/>
            <person name="Clark C.A."/>
            <person name="Pettis G.S."/>
        </authorList>
    </citation>
    <scope>NUCLEOTIDE SEQUENCE [LARGE SCALE GENOMIC DNA]</scope>
    <source>
        <strain evidence="3 4">88-35</strain>
    </source>
</reference>
<evidence type="ECO:0000256" key="1">
    <source>
        <dbReference type="SAM" id="MobiDB-lite"/>
    </source>
</evidence>
<protein>
    <recommendedName>
        <fullName evidence="2">MEDS domain-containing protein</fullName>
    </recommendedName>
</protein>
<evidence type="ECO:0000259" key="2">
    <source>
        <dbReference type="Pfam" id="PF14417"/>
    </source>
</evidence>
<sequence>MTTERPAKRTVPVERLRLGDHACMGPVDVDGESPWKVFTAYTRTSLARREKVLLVMDPDDLSDDEVVALLDRGSGQVVAARESGQLSVRRNTEVYVPDGRFQEQRTLDTYRGELDRAHDDGWSGLRVTADMGWAPRINLAQDRLLDYEASVAPLFANPLFTAICWYDRQRFDDGMAASAAKVHPLRVMERLDSLEITETPEGGRIVGTAELSTRTEFVEALRAALERRDDSGPRRLVLDLRDLCFMEAHCAWQLISLASSLPTGSEVTVRCGELLGLVLEQLGAREVPQLVVSVEEEPEPPEHERERAREHEQGCREPAQGHEQGCREGVR</sequence>
<feature type="compositionally biased region" description="Basic and acidic residues" evidence="1">
    <location>
        <begin position="300"/>
        <end position="315"/>
    </location>
</feature>
<evidence type="ECO:0000313" key="3">
    <source>
        <dbReference type="EMBL" id="TQE31628.1"/>
    </source>
</evidence>
<proteinExistence type="predicted"/>
<dbReference type="Proteomes" id="UP000318720">
    <property type="component" value="Unassembled WGS sequence"/>
</dbReference>
<dbReference type="AlphaFoldDB" id="A0AAE9AZ58"/>
<name>A0AAE9AZ58_9ACTN</name>
<feature type="domain" description="MEDS" evidence="2">
    <location>
        <begin position="32"/>
        <end position="184"/>
    </location>
</feature>
<feature type="region of interest" description="Disordered" evidence="1">
    <location>
        <begin position="293"/>
        <end position="331"/>
    </location>
</feature>
<dbReference type="InterPro" id="IPR025847">
    <property type="entry name" value="MEDS_domain"/>
</dbReference>
<gene>
    <name evidence="3" type="ORF">Sipo8835_22145</name>
</gene>
<accession>A0AAE9AZ58</accession>
<organism evidence="3 4">
    <name type="scientific">Streptomyces ipomoeae</name>
    <dbReference type="NCBI Taxonomy" id="103232"/>
    <lineage>
        <taxon>Bacteria</taxon>
        <taxon>Bacillati</taxon>
        <taxon>Actinomycetota</taxon>
        <taxon>Actinomycetes</taxon>
        <taxon>Kitasatosporales</taxon>
        <taxon>Streptomycetaceae</taxon>
        <taxon>Streptomyces</taxon>
    </lineage>
</organism>
<comment type="caution">
    <text evidence="3">The sequence shown here is derived from an EMBL/GenBank/DDBJ whole genome shotgun (WGS) entry which is preliminary data.</text>
</comment>
<dbReference type="EMBL" id="SPAZ01000180">
    <property type="protein sequence ID" value="TQE31628.1"/>
    <property type="molecule type" value="Genomic_DNA"/>
</dbReference>
<dbReference type="Pfam" id="PF14417">
    <property type="entry name" value="MEDS"/>
    <property type="match status" value="1"/>
</dbReference>